<name>A0A8J6EIZ4_ELECQ</name>
<dbReference type="Proteomes" id="UP000770717">
    <property type="component" value="Unassembled WGS sequence"/>
</dbReference>
<gene>
    <name evidence="1" type="ORF">GDO78_019643</name>
</gene>
<comment type="caution">
    <text evidence="1">The sequence shown here is derived from an EMBL/GenBank/DDBJ whole genome shotgun (WGS) entry which is preliminary data.</text>
</comment>
<reference evidence="1" key="1">
    <citation type="thesis" date="2020" institute="ProQuest LLC" country="789 East Eisenhower Parkway, Ann Arbor, MI, USA">
        <title>Comparative Genomics and Chromosome Evolution.</title>
        <authorList>
            <person name="Mudd A.B."/>
        </authorList>
    </citation>
    <scope>NUCLEOTIDE SEQUENCE</scope>
    <source>
        <strain evidence="1">HN-11 Male</strain>
        <tissue evidence="1">Kidney and liver</tissue>
    </source>
</reference>
<proteinExistence type="predicted"/>
<keyword evidence="2" id="KW-1185">Reference proteome</keyword>
<dbReference type="EMBL" id="WNTK01000426">
    <property type="protein sequence ID" value="KAG9469800.1"/>
    <property type="molecule type" value="Genomic_DNA"/>
</dbReference>
<sequence>MENIYRTNVNYRVCRQKAAAESPKRSKVYCTQNKIRKLLFRLRKTSVKLFVLKCIIRVSPRMGTALGHTWGSHGLEGAVPGPHVGQSMDHT</sequence>
<evidence type="ECO:0000313" key="2">
    <source>
        <dbReference type="Proteomes" id="UP000770717"/>
    </source>
</evidence>
<evidence type="ECO:0000313" key="1">
    <source>
        <dbReference type="EMBL" id="KAG9469800.1"/>
    </source>
</evidence>
<accession>A0A8J6EIZ4</accession>
<protein>
    <submittedName>
        <fullName evidence="1">Uncharacterized protein</fullName>
    </submittedName>
</protein>
<organism evidence="1 2">
    <name type="scientific">Eleutherodactylus coqui</name>
    <name type="common">Puerto Rican coqui</name>
    <dbReference type="NCBI Taxonomy" id="57060"/>
    <lineage>
        <taxon>Eukaryota</taxon>
        <taxon>Metazoa</taxon>
        <taxon>Chordata</taxon>
        <taxon>Craniata</taxon>
        <taxon>Vertebrata</taxon>
        <taxon>Euteleostomi</taxon>
        <taxon>Amphibia</taxon>
        <taxon>Batrachia</taxon>
        <taxon>Anura</taxon>
        <taxon>Neobatrachia</taxon>
        <taxon>Hyloidea</taxon>
        <taxon>Eleutherodactylidae</taxon>
        <taxon>Eleutherodactylinae</taxon>
        <taxon>Eleutherodactylus</taxon>
        <taxon>Eleutherodactylus</taxon>
    </lineage>
</organism>
<dbReference type="AlphaFoldDB" id="A0A8J6EIZ4"/>